<organism evidence="1">
    <name type="scientific">Anguilla anguilla</name>
    <name type="common">European freshwater eel</name>
    <name type="synonym">Muraena anguilla</name>
    <dbReference type="NCBI Taxonomy" id="7936"/>
    <lineage>
        <taxon>Eukaryota</taxon>
        <taxon>Metazoa</taxon>
        <taxon>Chordata</taxon>
        <taxon>Craniata</taxon>
        <taxon>Vertebrata</taxon>
        <taxon>Euteleostomi</taxon>
        <taxon>Actinopterygii</taxon>
        <taxon>Neopterygii</taxon>
        <taxon>Teleostei</taxon>
        <taxon>Anguilliformes</taxon>
        <taxon>Anguillidae</taxon>
        <taxon>Anguilla</taxon>
    </lineage>
</organism>
<reference evidence="1" key="2">
    <citation type="journal article" date="2015" name="Fish Shellfish Immunol.">
        <title>Early steps in the European eel (Anguilla anguilla)-Vibrio vulnificus interaction in the gills: Role of the RtxA13 toxin.</title>
        <authorList>
            <person name="Callol A."/>
            <person name="Pajuelo D."/>
            <person name="Ebbesson L."/>
            <person name="Teles M."/>
            <person name="MacKenzie S."/>
            <person name="Amaro C."/>
        </authorList>
    </citation>
    <scope>NUCLEOTIDE SEQUENCE</scope>
</reference>
<proteinExistence type="predicted"/>
<protein>
    <submittedName>
        <fullName evidence="1">Uncharacterized protein</fullName>
    </submittedName>
</protein>
<dbReference type="EMBL" id="GBXM01022133">
    <property type="protein sequence ID" value="JAH86444.1"/>
    <property type="molecule type" value="Transcribed_RNA"/>
</dbReference>
<accession>A0A0E9W7U4</accession>
<reference evidence="1" key="1">
    <citation type="submission" date="2014-11" db="EMBL/GenBank/DDBJ databases">
        <authorList>
            <person name="Amaro Gonzalez C."/>
        </authorList>
    </citation>
    <scope>NUCLEOTIDE SEQUENCE</scope>
</reference>
<name>A0A0E9W7U4_ANGAN</name>
<sequence length="64" mass="7845">MKINQKQKGKERRRFCFNSNGQKDGRQHLILFLCYCVRFKRNLYTKKMFLFVYIFTVAKKGVYL</sequence>
<evidence type="ECO:0000313" key="1">
    <source>
        <dbReference type="EMBL" id="JAH86444.1"/>
    </source>
</evidence>
<dbReference type="AlphaFoldDB" id="A0A0E9W7U4"/>